<evidence type="ECO:0000256" key="1">
    <source>
        <dbReference type="SAM" id="MobiDB-lite"/>
    </source>
</evidence>
<feature type="compositionally biased region" description="Low complexity" evidence="1">
    <location>
        <begin position="612"/>
        <end position="623"/>
    </location>
</feature>
<feature type="region of interest" description="Disordered" evidence="1">
    <location>
        <begin position="468"/>
        <end position="525"/>
    </location>
</feature>
<feature type="compositionally biased region" description="Pro residues" evidence="1">
    <location>
        <begin position="510"/>
        <end position="524"/>
    </location>
</feature>
<feature type="region of interest" description="Disordered" evidence="1">
    <location>
        <begin position="596"/>
        <end position="623"/>
    </location>
</feature>
<evidence type="ECO:0000256" key="2">
    <source>
        <dbReference type="SAM" id="SignalP"/>
    </source>
</evidence>
<proteinExistence type="predicted"/>
<evidence type="ECO:0008006" key="4">
    <source>
        <dbReference type="Google" id="ProtNLM"/>
    </source>
</evidence>
<feature type="region of interest" description="Disordered" evidence="1">
    <location>
        <begin position="361"/>
        <end position="392"/>
    </location>
</feature>
<keyword evidence="2" id="KW-0732">Signal</keyword>
<feature type="chain" id="PRO_5031545437" description="Chitin-binding type-4 domain-containing protein" evidence="2">
    <location>
        <begin position="29"/>
        <end position="693"/>
    </location>
</feature>
<sequence length="693" mass="74015">MHSTVDKQAMTRFLLVSFLTAVPSVVNAHGYASSPRSRNWVAHQDGKALGAGSETDPLEEHCHHCLNQGDTALGDVCGITNAGSNDYTHPKNALGGFLGPNVQAQYVEGETIIIESVLTSHHQGHQVVKACPDFFEPTQACFDAHPLEFVEDMLYGAPKDVNYPERGYFAPNDGSAEGPGGYSLDQSWGMAFKMKFKLPEGVNGQYVLLQWHYVTGNSCRHPGYDTYPWPSGWEPDNMGPCPDPLPTNGANVPPEQFWNCIEVTILPSAPTISPAPTLPPVPTVAPTDTPTSSYKCCSQDLVNCINWCGNTKAECNTCGQAWITPPDLGSCTARWQPCSVDSDCCSPGHCEGGTHCEYDPNRAPPPTPAPTPPPQNNPSSPTPAPTPAPTPPTTDSGDACCTLNYKDCHANSYCNENIDQCLNQCDKDWLHDGPQEDCAALWTPCASDDDCCFIGLCINGQCERNLNGTPSPTVDTSPTTPSPTKTPTSAPHTPSPTKTPTSAPTTSSPTQPPVAPPTESPTPPEGCYSSNYKDCLVSDYVGHDKSCSMIWLPNGPPQNTCTALWGECTNDMSSCCEPAVCFGDANFASCVPPPDNGTAAPTESPSKPPTVVPTKAPTDAATTASPTPIVCTICNDEETYWMKSTGKDCTTSSLIDTKCNKSDAWTINKYCRLSCYNAGYGYDGDVCCDSSRV</sequence>
<reference evidence="3" key="1">
    <citation type="submission" date="2021-01" db="EMBL/GenBank/DDBJ databases">
        <authorList>
            <person name="Corre E."/>
            <person name="Pelletier E."/>
            <person name="Niang G."/>
            <person name="Scheremetjew M."/>
            <person name="Finn R."/>
            <person name="Kale V."/>
            <person name="Holt S."/>
            <person name="Cochrane G."/>
            <person name="Meng A."/>
            <person name="Brown T."/>
            <person name="Cohen L."/>
        </authorList>
    </citation>
    <scope>NUCLEOTIDE SEQUENCE</scope>
    <source>
        <strain evidence="3">GSO104</strain>
    </source>
</reference>
<accession>A0A7S4S4J8</accession>
<protein>
    <recommendedName>
        <fullName evidence="4">Chitin-binding type-4 domain-containing protein</fullName>
    </recommendedName>
</protein>
<name>A0A7S4S4J8_9STRA</name>
<dbReference type="EMBL" id="HBNS01037414">
    <property type="protein sequence ID" value="CAE4634415.1"/>
    <property type="molecule type" value="Transcribed_RNA"/>
</dbReference>
<evidence type="ECO:0000313" key="3">
    <source>
        <dbReference type="EMBL" id="CAE4634415.1"/>
    </source>
</evidence>
<feature type="compositionally biased region" description="Low complexity" evidence="1">
    <location>
        <begin position="469"/>
        <end position="509"/>
    </location>
</feature>
<dbReference type="AlphaFoldDB" id="A0A7S4S4J8"/>
<gene>
    <name evidence="3" type="ORF">DBRI00130_LOCUS29220</name>
</gene>
<dbReference type="PRINTS" id="PR01217">
    <property type="entry name" value="PRICHEXTENSN"/>
</dbReference>
<feature type="signal peptide" evidence="2">
    <location>
        <begin position="1"/>
        <end position="28"/>
    </location>
</feature>
<feature type="compositionally biased region" description="Pro residues" evidence="1">
    <location>
        <begin position="362"/>
        <end position="392"/>
    </location>
</feature>
<organism evidence="3">
    <name type="scientific">Ditylum brightwellii</name>
    <dbReference type="NCBI Taxonomy" id="49249"/>
    <lineage>
        <taxon>Eukaryota</taxon>
        <taxon>Sar</taxon>
        <taxon>Stramenopiles</taxon>
        <taxon>Ochrophyta</taxon>
        <taxon>Bacillariophyta</taxon>
        <taxon>Mediophyceae</taxon>
        <taxon>Lithodesmiophycidae</taxon>
        <taxon>Lithodesmiales</taxon>
        <taxon>Lithodesmiaceae</taxon>
        <taxon>Ditylum</taxon>
    </lineage>
</organism>